<name>A0A0P9H1S5_RHOGW</name>
<sequence>MSSPGSRSPSPALEPYGESDDLGEDLAWADNLPVFADANPDLAPPDKEPDSWLAFRAEHARSFSDETLGRRIAQRRALNVKLQTERCQDPQFLQLAEDEYQRIKLVFEEELEAADRALGPDFHTHHKTHWDASVLTHPLLVRGFYPPDRTDAALGFDDTSIPTLRMLEKLGILEARKRGQVALLDLHDDDKHSASTKHHTFPIARNGRVSWGSCGCSARHHAAFVRRDNAIESFRTKFVLGETLNFGYGIVKPWHDAFLAADNGLKVTIPRDFHSIPKYEELAPPWMADVTLHWAQPLSSSPAPTPNDLERRLVDHVPSFTYLSQSTSHVSLGMYAPKDQALSRLARIHATDRAINEVAFLAGVEVEKDNLWVLSRLYIAKSRAADTGFFIPMPVAWAYVQLTKNRDARTWTSDEAQPRLGASFTDTLNQYAASWSASGRHSIGKSVGVVGFLESAIAGWKLSLIASVKRTPFPLLQDKPSRIIGLLAPATTADGRTAAVTHLLYNAVGLDEPCYPALSDDPDRIVGLVAPATTGDGRTPALNQSIHGIAIRNRVGWPSLPAELCRRVGLVAPATTGDGRSAAFVHLDRVTADNAIRAYPCLSERPGGIVGLMAPATSGDGRSPVLDTMAHSKEVERRRVYPFAPKNQILLAPACTGDGRSAFASAGQRNQFGARNRDGVLTEQRLLDDDDDLEDVGVVEVIRYFREKNWSKRNGPLAESKITLVRRPVPLLLL</sequence>
<organism evidence="2 3">
    <name type="scientific">Rhodotorula graminis (strain WP1)</name>
    <dbReference type="NCBI Taxonomy" id="578459"/>
    <lineage>
        <taxon>Eukaryota</taxon>
        <taxon>Fungi</taxon>
        <taxon>Dikarya</taxon>
        <taxon>Basidiomycota</taxon>
        <taxon>Pucciniomycotina</taxon>
        <taxon>Microbotryomycetes</taxon>
        <taxon>Sporidiobolales</taxon>
        <taxon>Sporidiobolaceae</taxon>
        <taxon>Rhodotorula</taxon>
    </lineage>
</organism>
<reference evidence="2 3" key="1">
    <citation type="journal article" date="2015" name="Front. Microbiol.">
        <title>Genome sequence of the plant growth promoting endophytic yeast Rhodotorula graminis WP1.</title>
        <authorList>
            <person name="Firrincieli A."/>
            <person name="Otillar R."/>
            <person name="Salamov A."/>
            <person name="Schmutz J."/>
            <person name="Khan Z."/>
            <person name="Redman R.S."/>
            <person name="Fleck N.D."/>
            <person name="Lindquist E."/>
            <person name="Grigoriev I.V."/>
            <person name="Doty S.L."/>
        </authorList>
    </citation>
    <scope>NUCLEOTIDE SEQUENCE [LARGE SCALE GENOMIC DNA]</scope>
    <source>
        <strain evidence="2 3">WP1</strain>
    </source>
</reference>
<dbReference type="RefSeq" id="XP_018270004.1">
    <property type="nucleotide sequence ID" value="XM_018417370.1"/>
</dbReference>
<evidence type="ECO:0000313" key="3">
    <source>
        <dbReference type="Proteomes" id="UP000053890"/>
    </source>
</evidence>
<dbReference type="EMBL" id="KQ474081">
    <property type="protein sequence ID" value="KPV73955.1"/>
    <property type="molecule type" value="Genomic_DNA"/>
</dbReference>
<dbReference type="AlphaFoldDB" id="A0A0P9H1S5"/>
<protein>
    <submittedName>
        <fullName evidence="2">Uncharacterized protein</fullName>
    </submittedName>
</protein>
<keyword evidence="3" id="KW-1185">Reference proteome</keyword>
<dbReference type="GeneID" id="28977818"/>
<gene>
    <name evidence="2" type="ORF">RHOBADRAFT_54538</name>
</gene>
<accession>A0A0P9H1S5</accession>
<feature type="region of interest" description="Disordered" evidence="1">
    <location>
        <begin position="1"/>
        <end position="23"/>
    </location>
</feature>
<proteinExistence type="predicted"/>
<evidence type="ECO:0000313" key="2">
    <source>
        <dbReference type="EMBL" id="KPV73955.1"/>
    </source>
</evidence>
<evidence type="ECO:0000256" key="1">
    <source>
        <dbReference type="SAM" id="MobiDB-lite"/>
    </source>
</evidence>
<dbReference type="Proteomes" id="UP000053890">
    <property type="component" value="Unassembled WGS sequence"/>
</dbReference>